<evidence type="ECO:0000259" key="5">
    <source>
        <dbReference type="Pfam" id="PF00496"/>
    </source>
</evidence>
<dbReference type="Gene3D" id="3.40.190.10">
    <property type="entry name" value="Periplasmic binding protein-like II"/>
    <property type="match status" value="1"/>
</dbReference>
<evidence type="ECO:0000256" key="2">
    <source>
        <dbReference type="ARBA" id="ARBA00022448"/>
    </source>
</evidence>
<keyword evidence="2" id="KW-0813">Transport</keyword>
<dbReference type="InterPro" id="IPR000914">
    <property type="entry name" value="SBP_5_dom"/>
</dbReference>
<reference evidence="6 7" key="1">
    <citation type="submission" date="2018-11" db="EMBL/GenBank/DDBJ databases">
        <title>Deinococcus shelandsis sp. nov., isolated from South Shetland Islands soil of Antarctica.</title>
        <authorList>
            <person name="Tian J."/>
        </authorList>
    </citation>
    <scope>NUCLEOTIDE SEQUENCE [LARGE SCALE GENOMIC DNA]</scope>
    <source>
        <strain evidence="6 7">S14-83T</strain>
    </source>
</reference>
<dbReference type="InterPro" id="IPR039424">
    <property type="entry name" value="SBP_5"/>
</dbReference>
<dbReference type="Gene3D" id="3.90.76.10">
    <property type="entry name" value="Dipeptide-binding Protein, Domain 1"/>
    <property type="match status" value="1"/>
</dbReference>
<comment type="similarity">
    <text evidence="1">Belongs to the bacterial solute-binding protein 5 family.</text>
</comment>
<dbReference type="GO" id="GO:0042597">
    <property type="term" value="C:periplasmic space"/>
    <property type="evidence" value="ECO:0007669"/>
    <property type="project" value="UniProtKB-ARBA"/>
</dbReference>
<dbReference type="Proteomes" id="UP000276417">
    <property type="component" value="Chromosome 1"/>
</dbReference>
<feature type="domain" description="Solute-binding protein family 5" evidence="5">
    <location>
        <begin position="72"/>
        <end position="451"/>
    </location>
</feature>
<keyword evidence="3 4" id="KW-0732">Signal</keyword>
<dbReference type="GO" id="GO:0043190">
    <property type="term" value="C:ATP-binding cassette (ABC) transporter complex"/>
    <property type="evidence" value="ECO:0007669"/>
    <property type="project" value="InterPro"/>
</dbReference>
<dbReference type="PIRSF" id="PIRSF002741">
    <property type="entry name" value="MppA"/>
    <property type="match status" value="1"/>
</dbReference>
<dbReference type="PANTHER" id="PTHR30290:SF9">
    <property type="entry name" value="OLIGOPEPTIDE-BINDING PROTEIN APPA"/>
    <property type="match status" value="1"/>
</dbReference>
<sequence>MLRSTLHRPALTLALLSGAALFGSASAATLVYGMGGDPVSLDTGTITDGNSSLAQSLVYDMLVRFKKGTSTIAPGLATRWSSNKDATEWTFYLRKNVTFSDGTPFNADAVVYNVNRWWDLAAPEGATAQSKTFTSWQFIFGGFKSDKNSFLKSVKADGPDKVVFTLNNSFAPFPEAMATTFFGIASPTAVKKAGAKYGTPAALPVGTGPFVMQSWQTGDRITLTTNKKHWGKKASYDNLVLRFIKDPSARLNELKAGTIDFTSDLNPDQLGAVKADSSLNEIIVPSFNVGTLSLNIRNQYLKNDKVRQAVSMAINKKAIVDAFWNGLGVSDASFLPPALNWAASKNVPDDYKYDPAAAKKLLADAGYPNGFSIDLWYMPVSRPYFPTPKPIAEAMAADLSAIGIKVNLKTEDWAKYLTDRNTAPGFDMYMIGWTGPYASPYNFYNTYYGEASPADTGYSNPKIFELLGKAVASSNKAVSAKAYAQIAQITYEANIRLPIVHSRPLGAERSYVKGWQPGPSALTPFEDITIDGKK</sequence>
<evidence type="ECO:0000256" key="3">
    <source>
        <dbReference type="ARBA" id="ARBA00022729"/>
    </source>
</evidence>
<gene>
    <name evidence="6" type="ORF">EHF33_01565</name>
</gene>
<dbReference type="GO" id="GO:0015833">
    <property type="term" value="P:peptide transport"/>
    <property type="evidence" value="ECO:0007669"/>
    <property type="project" value="TreeGrafter"/>
</dbReference>
<dbReference type="OrthoDB" id="137511at2"/>
<dbReference type="KEGG" id="dph:EHF33_01565"/>
<dbReference type="GO" id="GO:1904680">
    <property type="term" value="F:peptide transmembrane transporter activity"/>
    <property type="evidence" value="ECO:0007669"/>
    <property type="project" value="TreeGrafter"/>
</dbReference>
<evidence type="ECO:0000313" key="6">
    <source>
        <dbReference type="EMBL" id="AZI41604.1"/>
    </source>
</evidence>
<dbReference type="EMBL" id="CP034183">
    <property type="protein sequence ID" value="AZI41604.1"/>
    <property type="molecule type" value="Genomic_DNA"/>
</dbReference>
<evidence type="ECO:0000256" key="1">
    <source>
        <dbReference type="ARBA" id="ARBA00005695"/>
    </source>
</evidence>
<dbReference type="AlphaFoldDB" id="A0A3G8YGC5"/>
<dbReference type="SUPFAM" id="SSF53850">
    <property type="entry name" value="Periplasmic binding protein-like II"/>
    <property type="match status" value="1"/>
</dbReference>
<name>A0A3G8YGC5_9DEIO</name>
<proteinExistence type="inferred from homology"/>
<organism evidence="6 7">
    <name type="scientific">Deinococcus psychrotolerans</name>
    <dbReference type="NCBI Taxonomy" id="2489213"/>
    <lineage>
        <taxon>Bacteria</taxon>
        <taxon>Thermotogati</taxon>
        <taxon>Deinococcota</taxon>
        <taxon>Deinococci</taxon>
        <taxon>Deinococcales</taxon>
        <taxon>Deinococcaceae</taxon>
        <taxon>Deinococcus</taxon>
    </lineage>
</organism>
<dbReference type="RefSeq" id="WP_124867318.1">
    <property type="nucleotide sequence ID" value="NZ_CP034183.1"/>
</dbReference>
<dbReference type="PANTHER" id="PTHR30290">
    <property type="entry name" value="PERIPLASMIC BINDING COMPONENT OF ABC TRANSPORTER"/>
    <property type="match status" value="1"/>
</dbReference>
<feature type="signal peptide" evidence="4">
    <location>
        <begin position="1"/>
        <end position="27"/>
    </location>
</feature>
<keyword evidence="7" id="KW-1185">Reference proteome</keyword>
<evidence type="ECO:0000313" key="7">
    <source>
        <dbReference type="Proteomes" id="UP000276417"/>
    </source>
</evidence>
<dbReference type="Pfam" id="PF00496">
    <property type="entry name" value="SBP_bac_5"/>
    <property type="match status" value="1"/>
</dbReference>
<accession>A0A3G8YGC5</accession>
<protein>
    <submittedName>
        <fullName evidence="6">ABC transporter substrate-binding protein</fullName>
    </submittedName>
</protein>
<evidence type="ECO:0000256" key="4">
    <source>
        <dbReference type="SAM" id="SignalP"/>
    </source>
</evidence>
<dbReference type="InterPro" id="IPR030678">
    <property type="entry name" value="Peptide/Ni-bd"/>
</dbReference>
<dbReference type="CDD" id="cd08493">
    <property type="entry name" value="PBP2_DppA_like"/>
    <property type="match status" value="1"/>
</dbReference>
<feature type="chain" id="PRO_5018004993" evidence="4">
    <location>
        <begin position="28"/>
        <end position="534"/>
    </location>
</feature>
<dbReference type="Gene3D" id="3.10.105.10">
    <property type="entry name" value="Dipeptide-binding Protein, Domain 3"/>
    <property type="match status" value="1"/>
</dbReference>